<evidence type="ECO:0000256" key="4">
    <source>
        <dbReference type="ARBA" id="ARBA00022490"/>
    </source>
</evidence>
<dbReference type="GO" id="GO:0051301">
    <property type="term" value="P:cell division"/>
    <property type="evidence" value="ECO:0007669"/>
    <property type="project" value="UniProtKB-KW"/>
</dbReference>
<name>A0A4R6JZL1_9ACTN</name>
<comment type="subcellular location">
    <subcellularLocation>
        <location evidence="1">Cytoplasm</location>
    </subcellularLocation>
</comment>
<dbReference type="Pfam" id="PF05103">
    <property type="entry name" value="DivIVA"/>
    <property type="match status" value="1"/>
</dbReference>
<comment type="similarity">
    <text evidence="2">Belongs to the DivIVA family.</text>
</comment>
<accession>A0A4R6JZL1</accession>
<keyword evidence="4" id="KW-0963">Cytoplasm</keyword>
<dbReference type="PANTHER" id="PTHR35794:SF2">
    <property type="entry name" value="CELL DIVISION PROTEIN DIVIVA"/>
    <property type="match status" value="1"/>
</dbReference>
<evidence type="ECO:0000256" key="8">
    <source>
        <dbReference type="ARBA" id="ARBA00031737"/>
    </source>
</evidence>
<evidence type="ECO:0000256" key="6">
    <source>
        <dbReference type="ARBA" id="ARBA00023054"/>
    </source>
</evidence>
<keyword evidence="7" id="KW-0131">Cell cycle</keyword>
<evidence type="ECO:0000256" key="2">
    <source>
        <dbReference type="ARBA" id="ARBA00009008"/>
    </source>
</evidence>
<dbReference type="NCBIfam" id="TIGR03544">
    <property type="entry name" value="DivI1A_domain"/>
    <property type="match status" value="1"/>
</dbReference>
<dbReference type="Gene3D" id="6.10.250.660">
    <property type="match status" value="1"/>
</dbReference>
<keyword evidence="5" id="KW-0132">Cell division</keyword>
<feature type="compositionally biased region" description="Low complexity" evidence="9">
    <location>
        <begin position="97"/>
        <end position="117"/>
    </location>
</feature>
<evidence type="ECO:0000256" key="3">
    <source>
        <dbReference type="ARBA" id="ARBA00018787"/>
    </source>
</evidence>
<evidence type="ECO:0000256" key="7">
    <source>
        <dbReference type="ARBA" id="ARBA00023306"/>
    </source>
</evidence>
<reference evidence="10 11" key="1">
    <citation type="submission" date="2019-03" db="EMBL/GenBank/DDBJ databases">
        <title>Sequencing the genomes of 1000 actinobacteria strains.</title>
        <authorList>
            <person name="Klenk H.-P."/>
        </authorList>
    </citation>
    <scope>NUCLEOTIDE SEQUENCE [LARGE SCALE GENOMIC DNA]</scope>
    <source>
        <strain evidence="10 11">DSM 43805</strain>
    </source>
</reference>
<sequence length="227" mass="25082">MGTRVRITPADIHNRVFGKSPLGKRGYDEEEVDGLLDEVTQEMIRLLEENERLRQQSGREPAPQPGPDLRGELAAAGERLDRARRAYDGAERRARETQQQLAAARRAAAEAPALAAPSGSDVQRVLAMAQRTADDHMRDAERESATLLAESRERSDQVIRESIAKAEALESDARRDYDRSIAGVEADRRRALADIEGLTTLAGQYRAGLIEHMARQRSFIDSAGPDA</sequence>
<feature type="compositionally biased region" description="Basic and acidic residues" evidence="9">
    <location>
        <begin position="78"/>
        <end position="96"/>
    </location>
</feature>
<dbReference type="Proteomes" id="UP000294901">
    <property type="component" value="Unassembled WGS sequence"/>
</dbReference>
<organism evidence="10 11">
    <name type="scientific">Paractinoplanes brasiliensis</name>
    <dbReference type="NCBI Taxonomy" id="52695"/>
    <lineage>
        <taxon>Bacteria</taxon>
        <taxon>Bacillati</taxon>
        <taxon>Actinomycetota</taxon>
        <taxon>Actinomycetes</taxon>
        <taxon>Micromonosporales</taxon>
        <taxon>Micromonosporaceae</taxon>
        <taxon>Paractinoplanes</taxon>
    </lineage>
</organism>
<gene>
    <name evidence="10" type="ORF">C8E87_4940</name>
</gene>
<keyword evidence="6" id="KW-0175">Coiled coil</keyword>
<dbReference type="GO" id="GO:0005737">
    <property type="term" value="C:cytoplasm"/>
    <property type="evidence" value="ECO:0007669"/>
    <property type="project" value="UniProtKB-SubCell"/>
</dbReference>
<dbReference type="OrthoDB" id="9815492at2"/>
<keyword evidence="11" id="KW-1185">Reference proteome</keyword>
<evidence type="ECO:0000313" key="10">
    <source>
        <dbReference type="EMBL" id="TDO41211.1"/>
    </source>
</evidence>
<protein>
    <recommendedName>
        <fullName evidence="3">Cell wall synthesis protein Wag31</fullName>
    </recommendedName>
    <alternativeName>
        <fullName evidence="8">Antigen 84</fullName>
    </alternativeName>
</protein>
<evidence type="ECO:0000256" key="1">
    <source>
        <dbReference type="ARBA" id="ARBA00004496"/>
    </source>
</evidence>
<dbReference type="PANTHER" id="PTHR35794">
    <property type="entry name" value="CELL DIVISION PROTEIN DIVIVA"/>
    <property type="match status" value="1"/>
</dbReference>
<evidence type="ECO:0000256" key="9">
    <source>
        <dbReference type="SAM" id="MobiDB-lite"/>
    </source>
</evidence>
<comment type="caution">
    <text evidence="10">The sequence shown here is derived from an EMBL/GenBank/DDBJ whole genome shotgun (WGS) entry which is preliminary data.</text>
</comment>
<dbReference type="AlphaFoldDB" id="A0A4R6JZL1"/>
<evidence type="ECO:0000256" key="5">
    <source>
        <dbReference type="ARBA" id="ARBA00022618"/>
    </source>
</evidence>
<evidence type="ECO:0000313" key="11">
    <source>
        <dbReference type="Proteomes" id="UP000294901"/>
    </source>
</evidence>
<feature type="region of interest" description="Disordered" evidence="9">
    <location>
        <begin position="49"/>
        <end position="122"/>
    </location>
</feature>
<dbReference type="InterPro" id="IPR019933">
    <property type="entry name" value="DivIVA_domain"/>
</dbReference>
<dbReference type="InterPro" id="IPR007793">
    <property type="entry name" value="DivIVA_fam"/>
</dbReference>
<proteinExistence type="inferred from homology"/>
<dbReference type="EMBL" id="SNWR01000001">
    <property type="protein sequence ID" value="TDO41211.1"/>
    <property type="molecule type" value="Genomic_DNA"/>
</dbReference>